<name>A0ABQ7B4E1_BRACR</name>
<keyword evidence="2" id="KW-1185">Reference proteome</keyword>
<sequence>MLPPLKSLNLASISAGMTLFYSPLRSVSDSWAISGIGGAAVASGEDDGEEG</sequence>
<reference evidence="1 2" key="1">
    <citation type="journal article" date="2020" name="BMC Genomics">
        <title>Intraspecific diversification of the crop wild relative Brassica cretica Lam. using demographic model selection.</title>
        <authorList>
            <person name="Kioukis A."/>
            <person name="Michalopoulou V.A."/>
            <person name="Briers L."/>
            <person name="Pirintsos S."/>
            <person name="Studholme D.J."/>
            <person name="Pavlidis P."/>
            <person name="Sarris P.F."/>
        </authorList>
    </citation>
    <scope>NUCLEOTIDE SEQUENCE [LARGE SCALE GENOMIC DNA]</scope>
    <source>
        <strain evidence="2">cv. PFS-1207/04</strain>
    </source>
</reference>
<evidence type="ECO:0000313" key="1">
    <source>
        <dbReference type="EMBL" id="KAF3521078.1"/>
    </source>
</evidence>
<accession>A0ABQ7B4E1</accession>
<gene>
    <name evidence="1" type="ORF">DY000_02058956</name>
</gene>
<evidence type="ECO:0000313" key="2">
    <source>
        <dbReference type="Proteomes" id="UP000266723"/>
    </source>
</evidence>
<comment type="caution">
    <text evidence="1">The sequence shown here is derived from an EMBL/GenBank/DDBJ whole genome shotgun (WGS) entry which is preliminary data.</text>
</comment>
<proteinExistence type="predicted"/>
<organism evidence="1 2">
    <name type="scientific">Brassica cretica</name>
    <name type="common">Mustard</name>
    <dbReference type="NCBI Taxonomy" id="69181"/>
    <lineage>
        <taxon>Eukaryota</taxon>
        <taxon>Viridiplantae</taxon>
        <taxon>Streptophyta</taxon>
        <taxon>Embryophyta</taxon>
        <taxon>Tracheophyta</taxon>
        <taxon>Spermatophyta</taxon>
        <taxon>Magnoliopsida</taxon>
        <taxon>eudicotyledons</taxon>
        <taxon>Gunneridae</taxon>
        <taxon>Pentapetalae</taxon>
        <taxon>rosids</taxon>
        <taxon>malvids</taxon>
        <taxon>Brassicales</taxon>
        <taxon>Brassicaceae</taxon>
        <taxon>Brassiceae</taxon>
        <taxon>Brassica</taxon>
    </lineage>
</organism>
<protein>
    <submittedName>
        <fullName evidence="1">Uncharacterized protein</fullName>
    </submittedName>
</protein>
<dbReference type="EMBL" id="QGKV02001556">
    <property type="protein sequence ID" value="KAF3521078.1"/>
    <property type="molecule type" value="Genomic_DNA"/>
</dbReference>
<dbReference type="Proteomes" id="UP000266723">
    <property type="component" value="Unassembled WGS sequence"/>
</dbReference>